<dbReference type="Proteomes" id="UP000559010">
    <property type="component" value="Unassembled WGS sequence"/>
</dbReference>
<accession>A0A848J356</accession>
<protein>
    <submittedName>
        <fullName evidence="1">Beta-lactamase family protein</fullName>
    </submittedName>
</protein>
<evidence type="ECO:0000313" key="2">
    <source>
        <dbReference type="Proteomes" id="UP000559010"/>
    </source>
</evidence>
<dbReference type="InterPro" id="IPR012338">
    <property type="entry name" value="Beta-lactam/transpept-like"/>
</dbReference>
<dbReference type="RefSeq" id="WP_169678232.1">
    <property type="nucleotide sequence ID" value="NZ_JABBNU010000002.1"/>
</dbReference>
<dbReference type="EMBL" id="JABBNU010000002">
    <property type="protein sequence ID" value="NMM47612.1"/>
    <property type="molecule type" value="Genomic_DNA"/>
</dbReference>
<proteinExistence type="predicted"/>
<dbReference type="SUPFAM" id="SSF56601">
    <property type="entry name" value="beta-lactamase/transpeptidase-like"/>
    <property type="match status" value="1"/>
</dbReference>
<organism evidence="1 2">
    <name type="scientific">Marinigracilibium pacificum</name>
    <dbReference type="NCBI Taxonomy" id="2729599"/>
    <lineage>
        <taxon>Bacteria</taxon>
        <taxon>Pseudomonadati</taxon>
        <taxon>Bacteroidota</taxon>
        <taxon>Cytophagia</taxon>
        <taxon>Cytophagales</taxon>
        <taxon>Flammeovirgaceae</taxon>
        <taxon>Marinigracilibium</taxon>
    </lineage>
</organism>
<sequence>MKPLSKIILIIAICISSCNNSTNQNSEEETIQSSESVTSDEVIAIDILLDPDNAMLATSKVFNDQLRDNYAEGFELDASHQPHVTIIQAYVKKSALPEIEAELKTLISQSNLSEAELTANGLYYIPFDDKGLAGITVDKGNLMEFHNQVVDLMKKYTEPNGQGTAFVPQPDGTPIMDATVDYVNKFTQSSSGDKYNPHVTIGIGYKDYVSTYIIEKLDLTKNDLSFHICDIEHHAKGYHKRYSLTRYILGLFIDGSKFMNKPEGKWIPFNSFYVNGAAYGGLIGKPSAFMKYIQELLKEDSQLISNHYKKLLFEENSTINTRHSGMCLSWFKGALLGYDYYCHAGGGGGYYSEIRIYPSLNLGSIIFFNRTGMTDERFLNKPDEIYIQQIPNKG</sequence>
<dbReference type="Gene3D" id="3.40.710.10">
    <property type="entry name" value="DD-peptidase/beta-lactamase superfamily"/>
    <property type="match status" value="1"/>
</dbReference>
<dbReference type="AlphaFoldDB" id="A0A848J356"/>
<reference evidence="1 2" key="1">
    <citation type="submission" date="2020-04" db="EMBL/GenBank/DDBJ databases">
        <title>Flammeovirgaceae bacterium KN852 isolated from deep sea.</title>
        <authorList>
            <person name="Zhang D.-C."/>
        </authorList>
    </citation>
    <scope>NUCLEOTIDE SEQUENCE [LARGE SCALE GENOMIC DNA]</scope>
    <source>
        <strain evidence="1 2">KN852</strain>
    </source>
</reference>
<evidence type="ECO:0000313" key="1">
    <source>
        <dbReference type="EMBL" id="NMM47612.1"/>
    </source>
</evidence>
<comment type="caution">
    <text evidence="1">The sequence shown here is derived from an EMBL/GenBank/DDBJ whole genome shotgun (WGS) entry which is preliminary data.</text>
</comment>
<dbReference type="Pfam" id="PF13563">
    <property type="entry name" value="2_5_RNA_ligase2"/>
    <property type="match status" value="1"/>
</dbReference>
<keyword evidence="2" id="KW-1185">Reference proteome</keyword>
<gene>
    <name evidence="1" type="ORF">HH304_04310</name>
</gene>
<name>A0A848J356_9BACT</name>